<evidence type="ECO:0000256" key="5">
    <source>
        <dbReference type="ARBA" id="ARBA00023136"/>
    </source>
</evidence>
<dbReference type="RefSeq" id="WP_188087658.1">
    <property type="nucleotide sequence ID" value="NZ_JACVFC010000001.1"/>
</dbReference>
<dbReference type="PROSITE" id="PS50283">
    <property type="entry name" value="NA_SOLUT_SYMP_3"/>
    <property type="match status" value="1"/>
</dbReference>
<evidence type="ECO:0000313" key="9">
    <source>
        <dbReference type="Proteomes" id="UP000659124"/>
    </source>
</evidence>
<keyword evidence="3 7" id="KW-0812">Transmembrane</keyword>
<feature type="transmembrane region" description="Helical" evidence="7">
    <location>
        <begin position="231"/>
        <end position="250"/>
    </location>
</feature>
<feature type="transmembrane region" description="Helical" evidence="7">
    <location>
        <begin position="156"/>
        <end position="176"/>
    </location>
</feature>
<comment type="caution">
    <text evidence="8">The sequence shown here is derived from an EMBL/GenBank/DDBJ whole genome shotgun (WGS) entry which is preliminary data.</text>
</comment>
<keyword evidence="5 7" id="KW-0472">Membrane</keyword>
<feature type="transmembrane region" description="Helical" evidence="7">
    <location>
        <begin position="500"/>
        <end position="518"/>
    </location>
</feature>
<comment type="subcellular location">
    <subcellularLocation>
        <location evidence="1">Membrane</location>
        <topology evidence="1">Multi-pass membrane protein</topology>
    </subcellularLocation>
</comment>
<proteinExistence type="inferred from homology"/>
<dbReference type="NCBIfam" id="TIGR00813">
    <property type="entry name" value="sss"/>
    <property type="match status" value="1"/>
</dbReference>
<keyword evidence="9" id="KW-1185">Reference proteome</keyword>
<sequence length="519" mass="56735">MKITLAGIDYLVLFIYVVALFIFGFYLKSRRAASGTDIFLGGRSLNWWQIGFSMFSANAGPMMLIGLSSLGFSKGVVGANFEWLAWVFLMLLAAFFIPRYIATGISTIPQFLLWRYGRRSYNFLVIYSLFSILFVWLGSALYAGGLVISGIFRCSLLEAVLLVAVIATSYTAMGGLKAVVRTGVFQSLIIIVSSCLLTVLALGKTISTHVWNTPVPADFWKLLHTDRDPEYSWMAIFAGYPVVAVYYWCADQTIVQKVLAARNVRQGQYGILLLAGLKIITPFIFIFPGILCWLLYGNSTTPDNAYVTLVNNLMPPGLRGLCIAALIAALIDTVSAGLNSFSTVFTLDVIGQLRPLQEGDSIRIGRWLTVVAALLSVGIAILFSYSGKSLFELTQGLVSILAPPLSVVFLSGIFWPRTDRLGAELVLFGGGFVCLVVGFCYVLNYPYKGYWPHFLLLSVYLFIGLAAVMASVTVARRQPATGALPSVSGISSNLAMSRGLWLGWGILAVIMVIIYIVLN</sequence>
<evidence type="ECO:0000256" key="4">
    <source>
        <dbReference type="ARBA" id="ARBA00022989"/>
    </source>
</evidence>
<keyword evidence="4 7" id="KW-1133">Transmembrane helix</keyword>
<protein>
    <submittedName>
        <fullName evidence="8">Sodium/solute symporter</fullName>
    </submittedName>
</protein>
<reference evidence="8 9" key="1">
    <citation type="submission" date="2020-09" db="EMBL/GenBank/DDBJ databases">
        <title>Genome sequences of type strains of Chitinophaga qingshengii and Chitinophaga varians.</title>
        <authorList>
            <person name="Kittiwongwattana C."/>
        </authorList>
    </citation>
    <scope>NUCLEOTIDE SEQUENCE [LARGE SCALE GENOMIC DNA]</scope>
    <source>
        <strain evidence="8 9">JCM 30026</strain>
    </source>
</reference>
<organism evidence="8 9">
    <name type="scientific">Chitinophaga qingshengii</name>
    <dbReference type="NCBI Taxonomy" id="1569794"/>
    <lineage>
        <taxon>Bacteria</taxon>
        <taxon>Pseudomonadati</taxon>
        <taxon>Bacteroidota</taxon>
        <taxon>Chitinophagia</taxon>
        <taxon>Chitinophagales</taxon>
        <taxon>Chitinophagaceae</taxon>
        <taxon>Chitinophaga</taxon>
    </lineage>
</organism>
<gene>
    <name evidence="8" type="ORF">ICL07_09430</name>
</gene>
<comment type="similarity">
    <text evidence="2 6">Belongs to the sodium:solute symporter (SSF) (TC 2.A.21) family.</text>
</comment>
<dbReference type="Pfam" id="PF00474">
    <property type="entry name" value="SSF"/>
    <property type="match status" value="1"/>
</dbReference>
<accession>A0ABR7TJC8</accession>
<evidence type="ECO:0000256" key="2">
    <source>
        <dbReference type="ARBA" id="ARBA00006434"/>
    </source>
</evidence>
<evidence type="ECO:0000256" key="7">
    <source>
        <dbReference type="SAM" id="Phobius"/>
    </source>
</evidence>
<dbReference type="Proteomes" id="UP000659124">
    <property type="component" value="Unassembled WGS sequence"/>
</dbReference>
<feature type="transmembrane region" description="Helical" evidence="7">
    <location>
        <begin position="393"/>
        <end position="413"/>
    </location>
</feature>
<dbReference type="EMBL" id="JACVFC010000001">
    <property type="protein sequence ID" value="MBC9930592.1"/>
    <property type="molecule type" value="Genomic_DNA"/>
</dbReference>
<feature type="transmembrane region" description="Helical" evidence="7">
    <location>
        <begin position="188"/>
        <end position="211"/>
    </location>
</feature>
<dbReference type="PANTHER" id="PTHR11819:SF195">
    <property type="entry name" value="SODIUM_GLUCOSE COTRANSPORTER 4"/>
    <property type="match status" value="1"/>
</dbReference>
<evidence type="ECO:0000313" key="8">
    <source>
        <dbReference type="EMBL" id="MBC9930592.1"/>
    </source>
</evidence>
<feature type="transmembrane region" description="Helical" evidence="7">
    <location>
        <begin position="450"/>
        <end position="475"/>
    </location>
</feature>
<feature type="transmembrane region" description="Helical" evidence="7">
    <location>
        <begin position="83"/>
        <end position="102"/>
    </location>
</feature>
<feature type="transmembrane region" description="Helical" evidence="7">
    <location>
        <begin position="425"/>
        <end position="444"/>
    </location>
</feature>
<dbReference type="PANTHER" id="PTHR11819">
    <property type="entry name" value="SOLUTE CARRIER FAMILY 5"/>
    <property type="match status" value="1"/>
</dbReference>
<dbReference type="Gene3D" id="1.20.1730.10">
    <property type="entry name" value="Sodium/glucose cotransporter"/>
    <property type="match status" value="1"/>
</dbReference>
<dbReference type="InterPro" id="IPR001734">
    <property type="entry name" value="Na/solute_symporter"/>
</dbReference>
<feature type="transmembrane region" description="Helical" evidence="7">
    <location>
        <begin position="47"/>
        <end position="71"/>
    </location>
</feature>
<feature type="transmembrane region" description="Helical" evidence="7">
    <location>
        <begin position="6"/>
        <end position="27"/>
    </location>
</feature>
<feature type="transmembrane region" description="Helical" evidence="7">
    <location>
        <begin position="367"/>
        <end position="387"/>
    </location>
</feature>
<evidence type="ECO:0000256" key="6">
    <source>
        <dbReference type="RuleBase" id="RU362091"/>
    </source>
</evidence>
<evidence type="ECO:0000256" key="3">
    <source>
        <dbReference type="ARBA" id="ARBA00022692"/>
    </source>
</evidence>
<evidence type="ECO:0000256" key="1">
    <source>
        <dbReference type="ARBA" id="ARBA00004141"/>
    </source>
</evidence>
<dbReference type="InterPro" id="IPR038377">
    <property type="entry name" value="Na/Glc_symporter_sf"/>
</dbReference>
<feature type="transmembrane region" description="Helical" evidence="7">
    <location>
        <begin position="271"/>
        <end position="296"/>
    </location>
</feature>
<feature type="transmembrane region" description="Helical" evidence="7">
    <location>
        <begin position="123"/>
        <end position="144"/>
    </location>
</feature>
<name>A0ABR7TJC8_9BACT</name>